<evidence type="ECO:0000313" key="4">
    <source>
        <dbReference type="Proteomes" id="UP000237819"/>
    </source>
</evidence>
<dbReference type="Pfam" id="PF00903">
    <property type="entry name" value="Glyoxalase"/>
    <property type="match status" value="1"/>
</dbReference>
<dbReference type="PANTHER" id="PTHR36503">
    <property type="entry name" value="BLR2520 PROTEIN"/>
    <property type="match status" value="1"/>
</dbReference>
<name>A0A2S8GTC4_9BACT</name>
<dbReference type="AlphaFoldDB" id="A0A2S8GTC4"/>
<evidence type="ECO:0000313" key="3">
    <source>
        <dbReference type="EMBL" id="PQO47666.1"/>
    </source>
</evidence>
<dbReference type="SUPFAM" id="SSF54593">
    <property type="entry name" value="Glyoxalase/Bleomycin resistance protein/Dihydroxybiphenyl dioxygenase"/>
    <property type="match status" value="1"/>
</dbReference>
<dbReference type="Proteomes" id="UP000237819">
    <property type="component" value="Unassembled WGS sequence"/>
</dbReference>
<evidence type="ECO:0000256" key="1">
    <source>
        <dbReference type="SAM" id="MobiDB-lite"/>
    </source>
</evidence>
<dbReference type="EMBL" id="PUHZ01000004">
    <property type="protein sequence ID" value="PQO47666.1"/>
    <property type="molecule type" value="Genomic_DNA"/>
</dbReference>
<proteinExistence type="predicted"/>
<dbReference type="Gene3D" id="3.10.180.10">
    <property type="entry name" value="2,3-Dihydroxybiphenyl 1,2-Dioxygenase, domain 1"/>
    <property type="match status" value="1"/>
</dbReference>
<feature type="compositionally biased region" description="Basic and acidic residues" evidence="1">
    <location>
        <begin position="106"/>
        <end position="115"/>
    </location>
</feature>
<dbReference type="PANTHER" id="PTHR36503:SF3">
    <property type="entry name" value="BLR0126 PROTEIN"/>
    <property type="match status" value="1"/>
</dbReference>
<dbReference type="PROSITE" id="PS51819">
    <property type="entry name" value="VOC"/>
    <property type="match status" value="1"/>
</dbReference>
<dbReference type="InterPro" id="IPR004360">
    <property type="entry name" value="Glyas_Fos-R_dOase_dom"/>
</dbReference>
<organism evidence="3 4">
    <name type="scientific">Blastopirellula marina</name>
    <dbReference type="NCBI Taxonomy" id="124"/>
    <lineage>
        <taxon>Bacteria</taxon>
        <taxon>Pseudomonadati</taxon>
        <taxon>Planctomycetota</taxon>
        <taxon>Planctomycetia</taxon>
        <taxon>Pirellulales</taxon>
        <taxon>Pirellulaceae</taxon>
        <taxon>Blastopirellula</taxon>
    </lineage>
</organism>
<dbReference type="RefSeq" id="WP_105333926.1">
    <property type="nucleotide sequence ID" value="NZ_PUHZ01000004.1"/>
</dbReference>
<feature type="region of interest" description="Disordered" evidence="1">
    <location>
        <begin position="87"/>
        <end position="115"/>
    </location>
</feature>
<sequence length="115" mass="12256">MPPRLNLVVLRSADLDVAEKFYCALGLQFDRHAHGKGPVHLASENAGQVFEIYPLGEHDAPTASARVGFVVPSVDDSYAALLAAGGKSVSPPKDSPWGRRAVVADPDGHRVELTQ</sequence>
<reference evidence="3 4" key="1">
    <citation type="submission" date="2018-02" db="EMBL/GenBank/DDBJ databases">
        <title>Comparative genomes isolates from brazilian mangrove.</title>
        <authorList>
            <person name="Araujo J.E."/>
            <person name="Taketani R.G."/>
            <person name="Silva M.C.P."/>
            <person name="Loureco M.V."/>
            <person name="Andreote F.D."/>
        </authorList>
    </citation>
    <scope>NUCLEOTIDE SEQUENCE [LARGE SCALE GENOMIC DNA]</scope>
    <source>
        <strain evidence="3 4">Nap-Phe MGV</strain>
    </source>
</reference>
<evidence type="ECO:0000259" key="2">
    <source>
        <dbReference type="PROSITE" id="PS51819"/>
    </source>
</evidence>
<comment type="caution">
    <text evidence="3">The sequence shown here is derived from an EMBL/GenBank/DDBJ whole genome shotgun (WGS) entry which is preliminary data.</text>
</comment>
<gene>
    <name evidence="3" type="ORF">C5Y93_03140</name>
</gene>
<dbReference type="InterPro" id="IPR029068">
    <property type="entry name" value="Glyas_Bleomycin-R_OHBP_Dase"/>
</dbReference>
<dbReference type="InterPro" id="IPR037523">
    <property type="entry name" value="VOC_core"/>
</dbReference>
<feature type="domain" description="VOC" evidence="2">
    <location>
        <begin position="4"/>
        <end position="115"/>
    </location>
</feature>
<accession>A0A2S8GTC4</accession>
<dbReference type="OrthoDB" id="9812656at2"/>
<protein>
    <submittedName>
        <fullName evidence="3">Bleomycin resistance protein</fullName>
    </submittedName>
</protein>